<proteinExistence type="predicted"/>
<comment type="caution">
    <text evidence="2">The sequence shown here is derived from an EMBL/GenBank/DDBJ whole genome shotgun (WGS) entry which is preliminary data.</text>
</comment>
<gene>
    <name evidence="2" type="ORF">FALBO_3359</name>
</gene>
<dbReference type="EMBL" id="JAADYS010000437">
    <property type="protein sequence ID" value="KAF4469738.1"/>
    <property type="molecule type" value="Genomic_DNA"/>
</dbReference>
<dbReference type="OrthoDB" id="10469995at2759"/>
<evidence type="ECO:0000313" key="2">
    <source>
        <dbReference type="EMBL" id="KAF4469738.1"/>
    </source>
</evidence>
<evidence type="ECO:0000313" key="3">
    <source>
        <dbReference type="Proteomes" id="UP000554235"/>
    </source>
</evidence>
<sequence length="226" mass="26169">MADLSLDDFVKFSFRMRKVLPYYNGDEQELNHVIDAMSDLLGELTILRDWICIADEWRQEYHKSRTKRLEEYLTVMFGEKNKMLSEEQKSIFERLKKASLYTNLLTATAVEMKTVKGLSPNLVKYICDGGDKFIERRKLKPYFIHLPFHKSLSKMRDKAALHWGEDMSGFNDACGEKALSQMNDKKRKLAPTDNEPQSAEAPTSGKDDSGKTKLIECNFARRLIEI</sequence>
<accession>A0A8H4LLC5</accession>
<dbReference type="Proteomes" id="UP000554235">
    <property type="component" value="Unassembled WGS sequence"/>
</dbReference>
<evidence type="ECO:0000256" key="1">
    <source>
        <dbReference type="SAM" id="MobiDB-lite"/>
    </source>
</evidence>
<reference evidence="2 3" key="1">
    <citation type="submission" date="2020-01" db="EMBL/GenBank/DDBJ databases">
        <title>Identification and distribution of gene clusters putatively required for synthesis of sphingolipid metabolism inhibitors in phylogenetically diverse species of the filamentous fungus Fusarium.</title>
        <authorList>
            <person name="Kim H.-S."/>
            <person name="Busman M."/>
            <person name="Brown D.W."/>
            <person name="Divon H."/>
            <person name="Uhlig S."/>
            <person name="Proctor R.H."/>
        </authorList>
    </citation>
    <scope>NUCLEOTIDE SEQUENCE [LARGE SCALE GENOMIC DNA]</scope>
    <source>
        <strain evidence="2 3">NRRL 20459</strain>
    </source>
</reference>
<organism evidence="2 3">
    <name type="scientific">Fusarium albosuccineum</name>
    <dbReference type="NCBI Taxonomy" id="1237068"/>
    <lineage>
        <taxon>Eukaryota</taxon>
        <taxon>Fungi</taxon>
        <taxon>Dikarya</taxon>
        <taxon>Ascomycota</taxon>
        <taxon>Pezizomycotina</taxon>
        <taxon>Sordariomycetes</taxon>
        <taxon>Hypocreomycetidae</taxon>
        <taxon>Hypocreales</taxon>
        <taxon>Nectriaceae</taxon>
        <taxon>Fusarium</taxon>
        <taxon>Fusarium decemcellulare species complex</taxon>
    </lineage>
</organism>
<dbReference type="AlphaFoldDB" id="A0A8H4LLC5"/>
<name>A0A8H4LLC5_9HYPO</name>
<protein>
    <submittedName>
        <fullName evidence="2">Uncharacterized protein</fullName>
    </submittedName>
</protein>
<feature type="region of interest" description="Disordered" evidence="1">
    <location>
        <begin position="181"/>
        <end position="212"/>
    </location>
</feature>
<keyword evidence="3" id="KW-1185">Reference proteome</keyword>